<dbReference type="AlphaFoldDB" id="A0A0G4KHN2"/>
<evidence type="ECO:0000313" key="3">
    <source>
        <dbReference type="Proteomes" id="UP000044602"/>
    </source>
</evidence>
<protein>
    <submittedName>
        <fullName evidence="2">Uncharacterized protein</fullName>
    </submittedName>
</protein>
<name>A0A0G4KHN2_VERLO</name>
<dbReference type="STRING" id="100787.A0A0G4KHN2"/>
<organism evidence="2 3">
    <name type="scientific">Verticillium longisporum</name>
    <name type="common">Verticillium dahliae var. longisporum</name>
    <dbReference type="NCBI Taxonomy" id="100787"/>
    <lineage>
        <taxon>Eukaryota</taxon>
        <taxon>Fungi</taxon>
        <taxon>Dikarya</taxon>
        <taxon>Ascomycota</taxon>
        <taxon>Pezizomycotina</taxon>
        <taxon>Sordariomycetes</taxon>
        <taxon>Hypocreomycetidae</taxon>
        <taxon>Glomerellales</taxon>
        <taxon>Plectosphaerellaceae</taxon>
        <taxon>Verticillium</taxon>
    </lineage>
</organism>
<evidence type="ECO:0000256" key="1">
    <source>
        <dbReference type="SAM" id="MobiDB-lite"/>
    </source>
</evidence>
<sequence length="146" mass="16365">MASLSQFSPEQELQGEEDWENLSSEGDLLRQMGWVVYSCSCAKEFDAAREDLKRRIRHRLSASNAETMDSVFVEDPALEDATVVELRRRFQARARQDAGEAYNMDRRLGSRDARHEFFPGVDGEAPWNGNVGLVGAGWLNPGAMIG</sequence>
<dbReference type="EMBL" id="CVQH01001114">
    <property type="protein sequence ID" value="CRJ97281.1"/>
    <property type="molecule type" value="Genomic_DNA"/>
</dbReference>
<reference evidence="2 3" key="1">
    <citation type="submission" date="2015-05" db="EMBL/GenBank/DDBJ databases">
        <authorList>
            <person name="Wang D.B."/>
            <person name="Wang M."/>
        </authorList>
    </citation>
    <scope>NUCLEOTIDE SEQUENCE [LARGE SCALE GENOMIC DNA]</scope>
    <source>
        <strain evidence="2">VL1</strain>
    </source>
</reference>
<accession>A0A0G4KHN2</accession>
<feature type="compositionally biased region" description="Polar residues" evidence="1">
    <location>
        <begin position="1"/>
        <end position="11"/>
    </location>
</feature>
<dbReference type="Proteomes" id="UP000044602">
    <property type="component" value="Unassembled WGS sequence"/>
</dbReference>
<feature type="region of interest" description="Disordered" evidence="1">
    <location>
        <begin position="1"/>
        <end position="20"/>
    </location>
</feature>
<proteinExistence type="predicted"/>
<keyword evidence="3" id="KW-1185">Reference proteome</keyword>
<evidence type="ECO:0000313" key="2">
    <source>
        <dbReference type="EMBL" id="CRJ97281.1"/>
    </source>
</evidence>
<gene>
    <name evidence="2" type="ORF">BN1708_009466</name>
</gene>